<dbReference type="InterPro" id="IPR008030">
    <property type="entry name" value="NmrA-like"/>
</dbReference>
<keyword evidence="5" id="KW-1185">Reference proteome</keyword>
<evidence type="ECO:0000256" key="2">
    <source>
        <dbReference type="ARBA" id="ARBA00023002"/>
    </source>
</evidence>
<accession>A0A8G1R7K1</accession>
<evidence type="ECO:0000256" key="1">
    <source>
        <dbReference type="ARBA" id="ARBA00022857"/>
    </source>
</evidence>
<name>A0A8G1R7K1_9EURO</name>
<evidence type="ECO:0000313" key="5">
    <source>
        <dbReference type="Proteomes" id="UP000249526"/>
    </source>
</evidence>
<dbReference type="EMBL" id="KZ825057">
    <property type="protein sequence ID" value="RAH60662.1"/>
    <property type="molecule type" value="Genomic_DNA"/>
</dbReference>
<dbReference type="PANTHER" id="PTHR47706">
    <property type="entry name" value="NMRA-LIKE FAMILY PROTEIN"/>
    <property type="match status" value="1"/>
</dbReference>
<dbReference type="GeneID" id="37161128"/>
<keyword evidence="2" id="KW-0560">Oxidoreductase</keyword>
<dbReference type="Pfam" id="PF05368">
    <property type="entry name" value="NmrA"/>
    <property type="match status" value="1"/>
</dbReference>
<dbReference type="Proteomes" id="UP000249526">
    <property type="component" value="Unassembled WGS sequence"/>
</dbReference>
<sequence length="292" mass="33045">MKIVLFGSTGQIGQSILRALLTKTSHEVLQLISPQSESTARSINKQFTAEQQSRLSTESVDILSCTKAGVGRFYPSEYGMHHVYRPPGDKVGYLHPMWNTKSAANEACLHHPAMKSGSMTYTLIGCGDFYNQSREEIWCPWTNPHASEYTLHILGDADATIDFTHIDDLGEFIVETIKHPERSENRTLNFVSDRISYNEIAQLLEKYSGKKVKKTVYPINLMDEVWKDKERVPAEVKGKGAFPDDFWILVKGMQGAGRFWRPPGQVHNGEFGMEGRTFEWYLRGLFGGGYEV</sequence>
<dbReference type="Gene3D" id="3.40.50.720">
    <property type="entry name" value="NAD(P)-binding Rossmann-like Domain"/>
    <property type="match status" value="1"/>
</dbReference>
<protein>
    <submittedName>
        <fullName evidence="4">NAD(P)-binding protein</fullName>
    </submittedName>
</protein>
<dbReference type="InterPro" id="IPR036291">
    <property type="entry name" value="NAD(P)-bd_dom_sf"/>
</dbReference>
<dbReference type="RefSeq" id="XP_025518584.1">
    <property type="nucleotide sequence ID" value="XM_025657726.1"/>
</dbReference>
<gene>
    <name evidence="4" type="ORF">BO85DRAFT_416320</name>
</gene>
<reference evidence="4 5" key="1">
    <citation type="submission" date="2018-02" db="EMBL/GenBank/DDBJ databases">
        <title>The genomes of Aspergillus section Nigri reveals drivers in fungal speciation.</title>
        <authorList>
            <consortium name="DOE Joint Genome Institute"/>
            <person name="Vesth T.C."/>
            <person name="Nybo J."/>
            <person name="Theobald S."/>
            <person name="Brandl J."/>
            <person name="Frisvad J.C."/>
            <person name="Nielsen K.F."/>
            <person name="Lyhne E.K."/>
            <person name="Kogle M.E."/>
            <person name="Kuo A."/>
            <person name="Riley R."/>
            <person name="Clum A."/>
            <person name="Nolan M."/>
            <person name="Lipzen A."/>
            <person name="Salamov A."/>
            <person name="Henrissat B."/>
            <person name="Wiebenga A."/>
            <person name="De vries R.P."/>
            <person name="Grigoriev I.V."/>
            <person name="Mortensen U.H."/>
            <person name="Andersen M.R."/>
            <person name="Baker S.E."/>
        </authorList>
    </citation>
    <scope>NUCLEOTIDE SEQUENCE [LARGE SCALE GENOMIC DNA]</scope>
    <source>
        <strain evidence="4 5">CBS 112811</strain>
    </source>
</reference>
<dbReference type="AlphaFoldDB" id="A0A8G1R7K1"/>
<dbReference type="SUPFAM" id="SSF51735">
    <property type="entry name" value="NAD(P)-binding Rossmann-fold domains"/>
    <property type="match status" value="1"/>
</dbReference>
<dbReference type="InterPro" id="IPR051609">
    <property type="entry name" value="NmrA/Isoflavone_reductase-like"/>
</dbReference>
<dbReference type="PANTHER" id="PTHR47706:SF9">
    <property type="entry name" value="NMRA-LIKE DOMAIN-CONTAINING PROTEIN-RELATED"/>
    <property type="match status" value="1"/>
</dbReference>
<keyword evidence="1" id="KW-0521">NADP</keyword>
<proteinExistence type="predicted"/>
<evidence type="ECO:0000313" key="4">
    <source>
        <dbReference type="EMBL" id="RAH60662.1"/>
    </source>
</evidence>
<feature type="domain" description="NmrA-like" evidence="3">
    <location>
        <begin position="66"/>
        <end position="225"/>
    </location>
</feature>
<dbReference type="GO" id="GO:0016491">
    <property type="term" value="F:oxidoreductase activity"/>
    <property type="evidence" value="ECO:0007669"/>
    <property type="project" value="UniProtKB-KW"/>
</dbReference>
<dbReference type="Gene3D" id="3.90.25.10">
    <property type="entry name" value="UDP-galactose 4-epimerase, domain 1"/>
    <property type="match status" value="1"/>
</dbReference>
<organism evidence="4 5">
    <name type="scientific">Aspergillus piperis CBS 112811</name>
    <dbReference type="NCBI Taxonomy" id="1448313"/>
    <lineage>
        <taxon>Eukaryota</taxon>
        <taxon>Fungi</taxon>
        <taxon>Dikarya</taxon>
        <taxon>Ascomycota</taxon>
        <taxon>Pezizomycotina</taxon>
        <taxon>Eurotiomycetes</taxon>
        <taxon>Eurotiomycetidae</taxon>
        <taxon>Eurotiales</taxon>
        <taxon>Aspergillaceae</taxon>
        <taxon>Aspergillus</taxon>
        <taxon>Aspergillus subgen. Circumdati</taxon>
    </lineage>
</organism>
<evidence type="ECO:0000259" key="3">
    <source>
        <dbReference type="Pfam" id="PF05368"/>
    </source>
</evidence>